<feature type="domain" description="W02B3.4-like N-terminal" evidence="6">
    <location>
        <begin position="44"/>
        <end position="150"/>
    </location>
</feature>
<dbReference type="Proteomes" id="UP001152747">
    <property type="component" value="Unassembled WGS sequence"/>
</dbReference>
<proteinExistence type="predicted"/>
<keyword evidence="2 5" id="KW-0812">Transmembrane</keyword>
<gene>
    <name evidence="7" type="ORF">CAMP_LOCUS12770</name>
</gene>
<feature type="transmembrane region" description="Helical" evidence="5">
    <location>
        <begin position="12"/>
        <end position="32"/>
    </location>
</feature>
<dbReference type="AlphaFoldDB" id="A0A9P1IVG8"/>
<reference evidence="7" key="1">
    <citation type="submission" date="2022-11" db="EMBL/GenBank/DDBJ databases">
        <authorList>
            <person name="Kikuchi T."/>
        </authorList>
    </citation>
    <scope>NUCLEOTIDE SEQUENCE</scope>
    <source>
        <strain evidence="7">PS1010</strain>
    </source>
</reference>
<protein>
    <recommendedName>
        <fullName evidence="6">W02B3.4-like N-terminal domain-containing protein</fullName>
    </recommendedName>
</protein>
<dbReference type="PANTHER" id="PTHR15407:SF28">
    <property type="entry name" value="RIBITOL-5-PHOSPHATE TRANSFERASE FKTN"/>
    <property type="match status" value="1"/>
</dbReference>
<evidence type="ECO:0000313" key="7">
    <source>
        <dbReference type="EMBL" id="CAI5450133.1"/>
    </source>
</evidence>
<evidence type="ECO:0000256" key="2">
    <source>
        <dbReference type="ARBA" id="ARBA00022692"/>
    </source>
</evidence>
<keyword evidence="4 5" id="KW-0472">Membrane</keyword>
<keyword evidence="3 5" id="KW-1133">Transmembrane helix</keyword>
<dbReference type="OrthoDB" id="10072116at2759"/>
<organism evidence="7 8">
    <name type="scientific">Caenorhabditis angaria</name>
    <dbReference type="NCBI Taxonomy" id="860376"/>
    <lineage>
        <taxon>Eukaryota</taxon>
        <taxon>Metazoa</taxon>
        <taxon>Ecdysozoa</taxon>
        <taxon>Nematoda</taxon>
        <taxon>Chromadorea</taxon>
        <taxon>Rhabditida</taxon>
        <taxon>Rhabditina</taxon>
        <taxon>Rhabditomorpha</taxon>
        <taxon>Rhabditoidea</taxon>
        <taxon>Rhabditidae</taxon>
        <taxon>Peloderinae</taxon>
        <taxon>Caenorhabditis</taxon>
    </lineage>
</organism>
<evidence type="ECO:0000256" key="3">
    <source>
        <dbReference type="ARBA" id="ARBA00022989"/>
    </source>
</evidence>
<sequence length="375" mass="44596">MSISGLKLKSRNKLIATLLIFITFLIFLKIFLKFSAENQKCWNFEEEFGVILMDFEILEKIHENHCVPKNFHRKIEIAIDVKYQNLIPESFPENFEILFYSNQEAKDYFEFQNKNLVPKSIFTAENRQNHLKIAKNLEIFKKTWRFSRFRECRNMKITRKTAPYPNSVYFPQVMREFRDIFMEQFGILPILESGTLLGWYRECGIIPHTKDIDFIARKSDLPKDFMKKFANFGNFTIARRLGTIEEPLIISFYANKKVGIDLWILYEPKTGPGPYIAIAVHQEIKKTNKLIPTIYKFQYMSSIIASFPLEFCSADLFGAIFWVPCNSLDVLRQEYGDFWYLSKDYVWYKDSKNIIEIQKIRENPKDYFYIVKKAQ</sequence>
<dbReference type="EMBL" id="CANHGI010000005">
    <property type="protein sequence ID" value="CAI5450133.1"/>
    <property type="molecule type" value="Genomic_DNA"/>
</dbReference>
<keyword evidence="8" id="KW-1185">Reference proteome</keyword>
<dbReference type="Pfam" id="PF24413">
    <property type="entry name" value="W02B3_4_N"/>
    <property type="match status" value="1"/>
</dbReference>
<comment type="subcellular location">
    <subcellularLocation>
        <location evidence="1">Membrane</location>
        <topology evidence="1">Single-pass membrane protein</topology>
    </subcellularLocation>
</comment>
<evidence type="ECO:0000256" key="1">
    <source>
        <dbReference type="ARBA" id="ARBA00004167"/>
    </source>
</evidence>
<dbReference type="InterPro" id="IPR057641">
    <property type="entry name" value="W02B3_4_N"/>
</dbReference>
<dbReference type="GO" id="GO:0016020">
    <property type="term" value="C:membrane"/>
    <property type="evidence" value="ECO:0007669"/>
    <property type="project" value="UniProtKB-SubCell"/>
</dbReference>
<evidence type="ECO:0000313" key="8">
    <source>
        <dbReference type="Proteomes" id="UP001152747"/>
    </source>
</evidence>
<evidence type="ECO:0000256" key="5">
    <source>
        <dbReference type="SAM" id="Phobius"/>
    </source>
</evidence>
<accession>A0A9P1IVG8</accession>
<comment type="caution">
    <text evidence="7">The sequence shown here is derived from an EMBL/GenBank/DDBJ whole genome shotgun (WGS) entry which is preliminary data.</text>
</comment>
<evidence type="ECO:0000256" key="4">
    <source>
        <dbReference type="ARBA" id="ARBA00023136"/>
    </source>
</evidence>
<name>A0A9P1IVG8_9PELO</name>
<dbReference type="InterPro" id="IPR009644">
    <property type="entry name" value="FKTN/MNN4/W02B3.4-1"/>
</dbReference>
<evidence type="ECO:0000259" key="6">
    <source>
        <dbReference type="Pfam" id="PF24413"/>
    </source>
</evidence>
<dbReference type="PANTHER" id="PTHR15407">
    <property type="entry name" value="FUKUTIN-RELATED"/>
    <property type="match status" value="1"/>
</dbReference>